<dbReference type="GO" id="GO:0000139">
    <property type="term" value="C:Golgi membrane"/>
    <property type="evidence" value="ECO:0007669"/>
    <property type="project" value="UniProtKB-SubCell"/>
</dbReference>
<comment type="subcellular location">
    <subcellularLocation>
        <location evidence="1 9">Golgi apparatus membrane</location>
        <topology evidence="1 9">Single-pass type II membrane protein</topology>
    </subcellularLocation>
</comment>
<keyword evidence="4 9" id="KW-0812">Transmembrane</keyword>
<comment type="caution">
    <text evidence="10">The sequence shown here is derived from an EMBL/GenBank/DDBJ whole genome shotgun (WGS) entry which is preliminary data.</text>
</comment>
<reference evidence="10" key="1">
    <citation type="journal article" date="2021" name="Sci. Adv.">
        <title>The American lobster genome reveals insights on longevity, neural, and immune adaptations.</title>
        <authorList>
            <person name="Polinski J.M."/>
            <person name="Zimin A.V."/>
            <person name="Clark K.F."/>
            <person name="Kohn A.B."/>
            <person name="Sadowski N."/>
            <person name="Timp W."/>
            <person name="Ptitsyn A."/>
            <person name="Khanna P."/>
            <person name="Romanova D.Y."/>
            <person name="Williams P."/>
            <person name="Greenwood S.J."/>
            <person name="Moroz L.L."/>
            <person name="Walt D.R."/>
            <person name="Bodnar A.G."/>
        </authorList>
    </citation>
    <scope>NUCLEOTIDE SEQUENCE</scope>
    <source>
        <strain evidence="10">GMGI-L3</strain>
    </source>
</reference>
<keyword evidence="3 9" id="KW-0808">Transferase</keyword>
<keyword evidence="9" id="KW-0119">Carbohydrate metabolism</keyword>
<evidence type="ECO:0000256" key="4">
    <source>
        <dbReference type="ARBA" id="ARBA00022692"/>
    </source>
</evidence>
<dbReference type="AlphaFoldDB" id="A0A8J5JLV4"/>
<dbReference type="EMBL" id="JAHLQT010035183">
    <property type="protein sequence ID" value="KAG7158411.1"/>
    <property type="molecule type" value="Genomic_DNA"/>
</dbReference>
<evidence type="ECO:0000256" key="8">
    <source>
        <dbReference type="ARBA" id="ARBA00023180"/>
    </source>
</evidence>
<dbReference type="Proteomes" id="UP000747542">
    <property type="component" value="Unassembled WGS sequence"/>
</dbReference>
<keyword evidence="5 9" id="KW-1133">Transmembrane helix</keyword>
<evidence type="ECO:0000256" key="2">
    <source>
        <dbReference type="ARBA" id="ARBA00006339"/>
    </source>
</evidence>
<evidence type="ECO:0000313" key="10">
    <source>
        <dbReference type="EMBL" id="KAG7158411.1"/>
    </source>
</evidence>
<evidence type="ECO:0000313" key="11">
    <source>
        <dbReference type="Proteomes" id="UP000747542"/>
    </source>
</evidence>
<proteinExistence type="inferred from homology"/>
<dbReference type="GO" id="GO:0016051">
    <property type="term" value="P:carbohydrate biosynthetic process"/>
    <property type="evidence" value="ECO:0007669"/>
    <property type="project" value="InterPro"/>
</dbReference>
<organism evidence="10 11">
    <name type="scientific">Homarus americanus</name>
    <name type="common">American lobster</name>
    <dbReference type="NCBI Taxonomy" id="6706"/>
    <lineage>
        <taxon>Eukaryota</taxon>
        <taxon>Metazoa</taxon>
        <taxon>Ecdysozoa</taxon>
        <taxon>Arthropoda</taxon>
        <taxon>Crustacea</taxon>
        <taxon>Multicrustacea</taxon>
        <taxon>Malacostraca</taxon>
        <taxon>Eumalacostraca</taxon>
        <taxon>Eucarida</taxon>
        <taxon>Decapoda</taxon>
        <taxon>Pleocyemata</taxon>
        <taxon>Astacidea</taxon>
        <taxon>Nephropoidea</taxon>
        <taxon>Nephropidae</taxon>
        <taxon>Homarus</taxon>
    </lineage>
</organism>
<dbReference type="GO" id="GO:0008146">
    <property type="term" value="F:sulfotransferase activity"/>
    <property type="evidence" value="ECO:0007669"/>
    <property type="project" value="InterPro"/>
</dbReference>
<feature type="transmembrane region" description="Helical" evidence="9">
    <location>
        <begin position="6"/>
        <end position="25"/>
    </location>
</feature>
<name>A0A8J5JLV4_HOMAM</name>
<evidence type="ECO:0000256" key="3">
    <source>
        <dbReference type="ARBA" id="ARBA00022679"/>
    </source>
</evidence>
<keyword evidence="8 9" id="KW-0325">Glycoprotein</keyword>
<sequence>MTFLKNIIYFLVGGTAISLVIVRVLDDQIKSAVSWTSSGESAGQMMRERAEHLVQECRRRQVKEFVPTRPVMVNRYTLSSPFPVCIPPKCGSTAWGFFMRQLRHIIPGSREHMKTLVVRHPFVRLASAYREKYLNGSPLNTRSKTGGRQPSQYVWVNYWIPALIHKRLITPSPKFLRRLEKTSKAFRFVAKKAGDTLDRFRVDTSLNVDSSHMTMRIKSVREKVNRGLQEELGAAVHAGYSEVQRSKLQESFNNASISLVEFLRYVLWTWDMGIEDRHWTPINELCDACGANYTYVLHMENREEPSYLFGLLQLQVTLPEVYKSRSLSTYQSDLRNFENLPRDLLARLVDMYELDFQLFGYDKQPFLV</sequence>
<keyword evidence="9" id="KW-0735">Signal-anchor</keyword>
<evidence type="ECO:0000256" key="5">
    <source>
        <dbReference type="ARBA" id="ARBA00022989"/>
    </source>
</evidence>
<dbReference type="OrthoDB" id="6344560at2759"/>
<accession>A0A8J5JLV4</accession>
<evidence type="ECO:0000256" key="6">
    <source>
        <dbReference type="ARBA" id="ARBA00023034"/>
    </source>
</evidence>
<dbReference type="EC" id="2.8.2.-" evidence="9"/>
<evidence type="ECO:0000256" key="9">
    <source>
        <dbReference type="RuleBase" id="RU364020"/>
    </source>
</evidence>
<dbReference type="InterPro" id="IPR018011">
    <property type="entry name" value="Carb_sulfotrans_8-10"/>
</dbReference>
<keyword evidence="6 9" id="KW-0333">Golgi apparatus</keyword>
<dbReference type="PANTHER" id="PTHR12137">
    <property type="entry name" value="CARBOHYDRATE SULFOTRANSFERASE"/>
    <property type="match status" value="1"/>
</dbReference>
<dbReference type="PANTHER" id="PTHR12137:SF54">
    <property type="entry name" value="CARBOHYDRATE SULFOTRANSFERASE"/>
    <property type="match status" value="1"/>
</dbReference>
<evidence type="ECO:0000256" key="1">
    <source>
        <dbReference type="ARBA" id="ARBA00004323"/>
    </source>
</evidence>
<evidence type="ECO:0000256" key="7">
    <source>
        <dbReference type="ARBA" id="ARBA00023136"/>
    </source>
</evidence>
<comment type="similarity">
    <text evidence="2 9">Belongs to the sulfotransferase 2 family.</text>
</comment>
<keyword evidence="7 9" id="KW-0472">Membrane</keyword>
<keyword evidence="11" id="KW-1185">Reference proteome</keyword>
<dbReference type="InterPro" id="IPR005331">
    <property type="entry name" value="Sulfotransferase"/>
</dbReference>
<gene>
    <name evidence="10" type="primary">Chst12-L</name>
    <name evidence="10" type="ORF">Hamer_G022570</name>
</gene>
<protein>
    <recommendedName>
        <fullName evidence="9">Carbohydrate sulfotransferase</fullName>
        <ecNumber evidence="9">2.8.2.-</ecNumber>
    </recommendedName>
</protein>
<dbReference type="Pfam" id="PF03567">
    <property type="entry name" value="Sulfotransfer_2"/>
    <property type="match status" value="1"/>
</dbReference>